<dbReference type="Gene3D" id="3.90.850.10">
    <property type="entry name" value="Fumarylacetoacetase-like, C-terminal domain"/>
    <property type="match status" value="1"/>
</dbReference>
<evidence type="ECO:0000256" key="6">
    <source>
        <dbReference type="ARBA" id="ARBA00022801"/>
    </source>
</evidence>
<feature type="binding site" evidence="13">
    <location>
        <position position="216"/>
    </location>
    <ligand>
        <name>Ca(2+)</name>
        <dbReference type="ChEBI" id="CHEBI:29108"/>
    </ligand>
</feature>
<dbReference type="InterPro" id="IPR036462">
    <property type="entry name" value="Fumarylacetoacetase_N_sf"/>
</dbReference>
<feature type="binding site" evidence="13">
    <location>
        <position position="216"/>
    </location>
    <ligand>
        <name>Mg(2+)</name>
        <dbReference type="ChEBI" id="CHEBI:18420"/>
    </ligand>
</feature>
<dbReference type="PANTHER" id="PTHR43069">
    <property type="entry name" value="FUMARYLACETOACETASE"/>
    <property type="match status" value="1"/>
</dbReference>
<dbReference type="SUPFAM" id="SSF63433">
    <property type="entry name" value="Fumarylacetoacetate hydrolase, FAH, N-terminal domain"/>
    <property type="match status" value="1"/>
</dbReference>
<feature type="binding site" evidence="12">
    <location>
        <position position="113"/>
    </location>
    <ligand>
        <name>substrate</name>
    </ligand>
</feature>
<evidence type="ECO:0000256" key="11">
    <source>
        <dbReference type="PIRSR" id="PIRSR605959-1"/>
    </source>
</evidence>
<feature type="binding site" evidence="13">
    <location>
        <position position="236"/>
    </location>
    <ligand>
        <name>Mg(2+)</name>
        <dbReference type="ChEBI" id="CHEBI:18420"/>
    </ligand>
</feature>
<name>A0A6F8YBQ6_9ACTN</name>
<proteinExistence type="predicted"/>
<comment type="pathway">
    <text evidence="3">Amino-acid degradation; L-phenylalanine degradation; acetoacetate and fumarate from L-phenylalanine: step 6/6.</text>
</comment>
<dbReference type="PANTHER" id="PTHR43069:SF2">
    <property type="entry name" value="FUMARYLACETOACETASE"/>
    <property type="match status" value="1"/>
</dbReference>
<keyword evidence="6" id="KW-0378">Hydrolase</keyword>
<evidence type="ECO:0000256" key="8">
    <source>
        <dbReference type="ARBA" id="ARBA00022842"/>
    </source>
</evidence>
<feature type="binding site" evidence="13">
    <location>
        <position position="182"/>
    </location>
    <ligand>
        <name>Ca(2+)</name>
        <dbReference type="ChEBI" id="CHEBI:29108"/>
    </ligand>
</feature>
<dbReference type="KEGG" id="psuu:Psuf_008550"/>
<evidence type="ECO:0000259" key="15">
    <source>
        <dbReference type="Pfam" id="PF09298"/>
    </source>
</evidence>
<dbReference type="EMBL" id="AP022871">
    <property type="protein sequence ID" value="BCB83542.1"/>
    <property type="molecule type" value="Genomic_DNA"/>
</dbReference>
<evidence type="ECO:0000256" key="13">
    <source>
        <dbReference type="PIRSR" id="PIRSR605959-3"/>
    </source>
</evidence>
<evidence type="ECO:0000256" key="5">
    <source>
        <dbReference type="ARBA" id="ARBA00022723"/>
    </source>
</evidence>
<keyword evidence="8 13" id="KW-0460">Magnesium</keyword>
<feature type="binding site" evidence="12">
    <location>
        <position position="227"/>
    </location>
    <ligand>
        <name>substrate</name>
    </ligand>
</feature>
<feature type="domain" description="Fumarylacetoacetase N-terminal" evidence="15">
    <location>
        <begin position="13"/>
        <end position="83"/>
    </location>
</feature>
<dbReference type="Pfam" id="PF01557">
    <property type="entry name" value="FAA_hydrolase"/>
    <property type="match status" value="1"/>
</dbReference>
<feature type="domain" description="Fumarylacetoacetase-like C-terminal" evidence="14">
    <location>
        <begin position="111"/>
        <end position="373"/>
    </location>
</feature>
<evidence type="ECO:0000256" key="1">
    <source>
        <dbReference type="ARBA" id="ARBA00001913"/>
    </source>
</evidence>
<dbReference type="UniPathway" id="UPA00139">
    <property type="reaction ID" value="UER00341"/>
</dbReference>
<feature type="active site" description="Proton acceptor" evidence="11">
    <location>
        <position position="118"/>
    </location>
</feature>
<dbReference type="GO" id="GO:0006572">
    <property type="term" value="P:L-tyrosine catabolic process"/>
    <property type="evidence" value="ECO:0007669"/>
    <property type="project" value="UniProtKB-KW"/>
</dbReference>
<feature type="binding site" evidence="13">
    <location>
        <position position="184"/>
    </location>
    <ligand>
        <name>Ca(2+)</name>
        <dbReference type="ChEBI" id="CHEBI:29108"/>
    </ligand>
</feature>
<evidence type="ECO:0000313" key="17">
    <source>
        <dbReference type="Proteomes" id="UP000503011"/>
    </source>
</evidence>
<comment type="cofactor">
    <cofactor evidence="1 13">
        <name>Ca(2+)</name>
        <dbReference type="ChEBI" id="CHEBI:29108"/>
    </cofactor>
</comment>
<dbReference type="GO" id="GO:0004334">
    <property type="term" value="F:fumarylacetoacetase activity"/>
    <property type="evidence" value="ECO:0007669"/>
    <property type="project" value="UniProtKB-EC"/>
</dbReference>
<evidence type="ECO:0000259" key="14">
    <source>
        <dbReference type="Pfam" id="PF01557"/>
    </source>
</evidence>
<accession>A0A6F8YBQ6</accession>
<dbReference type="Pfam" id="PF09298">
    <property type="entry name" value="FAA_hydrolase_N"/>
    <property type="match status" value="1"/>
</dbReference>
<dbReference type="GO" id="GO:1902000">
    <property type="term" value="P:homogentisate catabolic process"/>
    <property type="evidence" value="ECO:0007669"/>
    <property type="project" value="TreeGrafter"/>
</dbReference>
<evidence type="ECO:0000256" key="2">
    <source>
        <dbReference type="ARBA" id="ARBA00001946"/>
    </source>
</evidence>
<feature type="binding site" evidence="12">
    <location>
        <position position="329"/>
    </location>
    <ligand>
        <name>substrate</name>
    </ligand>
</feature>
<dbReference type="Proteomes" id="UP000503011">
    <property type="component" value="Chromosome"/>
</dbReference>
<feature type="binding site" evidence="12">
    <location>
        <position position="223"/>
    </location>
    <ligand>
        <name>substrate</name>
    </ligand>
</feature>
<dbReference type="SUPFAM" id="SSF56529">
    <property type="entry name" value="FAH"/>
    <property type="match status" value="1"/>
</dbReference>
<dbReference type="GO" id="GO:0046872">
    <property type="term" value="F:metal ion binding"/>
    <property type="evidence" value="ECO:0007669"/>
    <property type="project" value="UniProtKB-KW"/>
</dbReference>
<evidence type="ECO:0000256" key="12">
    <source>
        <dbReference type="PIRSR" id="PIRSR605959-2"/>
    </source>
</evidence>
<dbReference type="InterPro" id="IPR005959">
    <property type="entry name" value="Fumarylacetoacetase"/>
</dbReference>
<dbReference type="AlphaFoldDB" id="A0A6F8YBQ6"/>
<dbReference type="FunFam" id="3.90.850.10:FF:000011">
    <property type="entry name" value="Fumarylacetoacetase"/>
    <property type="match status" value="1"/>
</dbReference>
<protein>
    <recommendedName>
        <fullName evidence="4">fumarylacetoacetase</fullName>
        <ecNumber evidence="4">3.7.1.2</ecNumber>
    </recommendedName>
</protein>
<gene>
    <name evidence="16" type="ORF">Psuf_008550</name>
</gene>
<dbReference type="Gene3D" id="2.30.30.230">
    <property type="entry name" value="Fumarylacetoacetase, N-terminal domain"/>
    <property type="match status" value="1"/>
</dbReference>
<keyword evidence="7 13" id="KW-0106">Calcium</keyword>
<keyword evidence="5 13" id="KW-0479">Metal-binding</keyword>
<feature type="binding site" evidence="12">
    <location>
        <position position="127"/>
    </location>
    <ligand>
        <name>substrate</name>
    </ligand>
</feature>
<evidence type="ECO:0000256" key="3">
    <source>
        <dbReference type="ARBA" id="ARBA00004782"/>
    </source>
</evidence>
<dbReference type="InterPro" id="IPR036663">
    <property type="entry name" value="Fumarylacetoacetase_C_sf"/>
</dbReference>
<dbReference type="GO" id="GO:0006559">
    <property type="term" value="P:L-phenylalanine catabolic process"/>
    <property type="evidence" value="ECO:0007669"/>
    <property type="project" value="UniProtKB-UniPathway"/>
</dbReference>
<comment type="cofactor">
    <cofactor evidence="2 13">
        <name>Mg(2+)</name>
        <dbReference type="ChEBI" id="CHEBI:18420"/>
    </cofactor>
</comment>
<sequence>MPGVGAGHPYGVHNLPYGAVSYAGAPRLVVRIGDQALDLAAACARLAPDLAPLVSEPVLNPLLAAPARTWRRLRAAVRSWLTDDSLRPVVEPLLRPIGQTHLPFAVGDYVDFYASEHHASAIGRIFRPNSPPLPENWKHLPIGYHGRSGTVVVSGTPVARPHGQRRVGDAVEVGPSLRLDIEAEVGFVLGAATRLGEPVALADAAEHVFGVCLVNDWSARDLQAWEYVPLGPFLGKSFATSVSPWVVPLDALDSARTPPPARDVPLASYLDDTALPPWGLDIALEIELNGTVVSHPPFPAMYWTAAQMLAHLTVNGASIRPGDLFASGTVSGPEPDQAGSLMELSRAGRSPIELPGGLTRSFLEDGDEVVIRGRVPAAPGRPELALGEVTGVVVASPPRGPERIQT</sequence>
<evidence type="ECO:0000256" key="9">
    <source>
        <dbReference type="ARBA" id="ARBA00022878"/>
    </source>
</evidence>
<keyword evidence="9" id="KW-0828">Tyrosine catabolism</keyword>
<dbReference type="EC" id="3.7.1.2" evidence="4"/>
<keyword evidence="10" id="KW-0585">Phenylalanine catabolism</keyword>
<evidence type="ECO:0000256" key="4">
    <source>
        <dbReference type="ARBA" id="ARBA00012094"/>
    </source>
</evidence>
<reference evidence="16 17" key="2">
    <citation type="submission" date="2020-03" db="EMBL/GenBank/DDBJ databases">
        <authorList>
            <person name="Ichikawa N."/>
            <person name="Kimura A."/>
            <person name="Kitahashi Y."/>
            <person name="Uohara A."/>
        </authorList>
    </citation>
    <scope>NUCLEOTIDE SEQUENCE [LARGE SCALE GENOMIC DNA]</scope>
    <source>
        <strain evidence="16 17">NBRC 105367</strain>
    </source>
</reference>
<evidence type="ECO:0000256" key="10">
    <source>
        <dbReference type="ARBA" id="ARBA00023232"/>
    </source>
</evidence>
<organism evidence="16 17">
    <name type="scientific">Phytohabitans suffuscus</name>
    <dbReference type="NCBI Taxonomy" id="624315"/>
    <lineage>
        <taxon>Bacteria</taxon>
        <taxon>Bacillati</taxon>
        <taxon>Actinomycetota</taxon>
        <taxon>Actinomycetes</taxon>
        <taxon>Micromonosporales</taxon>
        <taxon>Micromonosporaceae</taxon>
    </lineage>
</organism>
<evidence type="ECO:0000313" key="16">
    <source>
        <dbReference type="EMBL" id="BCB83542.1"/>
    </source>
</evidence>
<feature type="binding site" evidence="13">
    <location>
        <position position="111"/>
    </location>
    <ligand>
        <name>Ca(2+)</name>
        <dbReference type="ChEBI" id="CHEBI:29108"/>
    </ligand>
</feature>
<keyword evidence="17" id="KW-1185">Reference proteome</keyword>
<evidence type="ECO:0000256" key="7">
    <source>
        <dbReference type="ARBA" id="ARBA00022837"/>
    </source>
</evidence>
<reference evidence="16 17" key="1">
    <citation type="submission" date="2020-03" db="EMBL/GenBank/DDBJ databases">
        <title>Whole genome shotgun sequence of Phytohabitans suffuscus NBRC 105367.</title>
        <authorList>
            <person name="Komaki H."/>
            <person name="Tamura T."/>
        </authorList>
    </citation>
    <scope>NUCLEOTIDE SEQUENCE [LARGE SCALE GENOMIC DNA]</scope>
    <source>
        <strain evidence="16 17">NBRC 105367</strain>
    </source>
</reference>
<feature type="binding site" evidence="13">
    <location>
        <position position="240"/>
    </location>
    <ligand>
        <name>Mg(2+)</name>
        <dbReference type="ChEBI" id="CHEBI:18420"/>
    </ligand>
</feature>
<dbReference type="InterPro" id="IPR011234">
    <property type="entry name" value="Fumarylacetoacetase-like_C"/>
</dbReference>
<dbReference type="InterPro" id="IPR015377">
    <property type="entry name" value="Fumarylacetoacetase_N"/>
</dbReference>